<sequence length="545" mass="57005">MLLPSASLHSAFILPPSTSTFTLPSASSSPLSPVLAASSLSFNALYLRRKHQLAPLQPHRARARPLAFWQRQTEERDVAEEEEEMSDDEKEAIRLQKILDKRLVLAAQALQEDWPVYLFLIGVQAIPVLAGGARTPGPCHFPPPPPRLVGGNFLFFWLTACTCVYLGAKRSSAVARAGEIFQVGVAGGGSEGGEGAGRREGGRKAQEAVTTRNAFAAPIAASFSLFGTYYLLKNQFDIATVYQLMTTFFGGYCLRDVLISTLLALGLGGSIQSFYAPPPKPIPARRGPFSSPAPTPPSPPASSSSFPPLRDPDEGELDGLKLAATLLSGGVCATYLWGPAAAVAAAGASGGASGAVFLGAISALLAANFITSGIALQAQASIPIKSLKPALIFLTGLFLYDIYFVFFSPGGVMESVATSLEGPVKLLSPRAAAATAPGQYPFSILGLGDIVVPGLFVGLLKRIDEGLDGLGTKNTFFAAGMGGYALGLLLTFSANILMHRGQPALLYIVPSLIAAALGAATVTGRWEEVWTFNSEGGEVEGSGEA</sequence>
<feature type="transmembrane region" description="Helical" evidence="9">
    <location>
        <begin position="390"/>
        <end position="407"/>
    </location>
</feature>
<evidence type="ECO:0000256" key="3">
    <source>
        <dbReference type="ARBA" id="ARBA00022692"/>
    </source>
</evidence>
<feature type="transmembrane region" description="Helical" evidence="9">
    <location>
        <begin position="354"/>
        <end position="378"/>
    </location>
</feature>
<feature type="transmembrane region" description="Helical" evidence="9">
    <location>
        <begin position="114"/>
        <end position="133"/>
    </location>
</feature>
<dbReference type="GO" id="GO:0033619">
    <property type="term" value="P:membrane protein proteolysis"/>
    <property type="evidence" value="ECO:0007669"/>
    <property type="project" value="TreeGrafter"/>
</dbReference>
<accession>A0A4D9CXU0</accession>
<name>A0A4D9CXU0_9STRA</name>
<comment type="similarity">
    <text evidence="2">Belongs to the peptidase A22B family.</text>
</comment>
<feature type="transmembrane region" description="Helical" evidence="9">
    <location>
        <begin position="148"/>
        <end position="168"/>
    </location>
</feature>
<dbReference type="PANTHER" id="PTHR12174:SF73">
    <property type="entry name" value="SIGNAL PEPTIDE PEPTIDASE DOMAIN CONTAINING PROTEIN"/>
    <property type="match status" value="1"/>
</dbReference>
<dbReference type="PANTHER" id="PTHR12174">
    <property type="entry name" value="SIGNAL PEPTIDE PEPTIDASE"/>
    <property type="match status" value="1"/>
</dbReference>
<keyword evidence="11" id="KW-1185">Reference proteome</keyword>
<evidence type="ECO:0000256" key="4">
    <source>
        <dbReference type="ARBA" id="ARBA00022801"/>
    </source>
</evidence>
<gene>
    <name evidence="10" type="ORF">NSK_005686</name>
</gene>
<dbReference type="GO" id="GO:0098554">
    <property type="term" value="C:cytoplasmic side of endoplasmic reticulum membrane"/>
    <property type="evidence" value="ECO:0007669"/>
    <property type="project" value="TreeGrafter"/>
</dbReference>
<keyword evidence="6 9" id="KW-0472">Membrane</keyword>
<evidence type="ECO:0000256" key="1">
    <source>
        <dbReference type="ARBA" id="ARBA00004127"/>
    </source>
</evidence>
<evidence type="ECO:0000313" key="10">
    <source>
        <dbReference type="EMBL" id="TFJ82997.1"/>
    </source>
</evidence>
<evidence type="ECO:0000256" key="5">
    <source>
        <dbReference type="ARBA" id="ARBA00022989"/>
    </source>
</evidence>
<comment type="caution">
    <text evidence="10">The sequence shown here is derived from an EMBL/GenBank/DDBJ whole genome shotgun (WGS) entry which is preliminary data.</text>
</comment>
<keyword evidence="7" id="KW-0175">Coiled coil</keyword>
<dbReference type="InterPro" id="IPR006639">
    <property type="entry name" value="Preselin/SPP"/>
</dbReference>
<dbReference type="EMBL" id="SDOX01000080">
    <property type="protein sequence ID" value="TFJ82997.1"/>
    <property type="molecule type" value="Genomic_DNA"/>
</dbReference>
<proteinExistence type="inferred from homology"/>
<reference evidence="10 11" key="1">
    <citation type="submission" date="2019-01" db="EMBL/GenBank/DDBJ databases">
        <title>Nuclear Genome Assembly of the Microalgal Biofuel strain Nannochloropsis salina CCMP1776.</title>
        <authorList>
            <person name="Hovde B."/>
        </authorList>
    </citation>
    <scope>NUCLEOTIDE SEQUENCE [LARGE SCALE GENOMIC DNA]</scope>
    <source>
        <strain evidence="10 11">CCMP1776</strain>
    </source>
</reference>
<keyword evidence="3 9" id="KW-0812">Transmembrane</keyword>
<dbReference type="OrthoDB" id="29661at2759"/>
<feature type="transmembrane region" description="Helical" evidence="9">
    <location>
        <begin position="326"/>
        <end position="348"/>
    </location>
</feature>
<dbReference type="AlphaFoldDB" id="A0A4D9CXU0"/>
<dbReference type="GO" id="GO:0042500">
    <property type="term" value="F:aspartic endopeptidase activity, intramembrane cleaving"/>
    <property type="evidence" value="ECO:0007669"/>
    <property type="project" value="InterPro"/>
</dbReference>
<feature type="transmembrane region" description="Helical" evidence="9">
    <location>
        <begin position="30"/>
        <end position="47"/>
    </location>
</feature>
<keyword evidence="4" id="KW-0378">Hydrolase</keyword>
<evidence type="ECO:0000256" key="8">
    <source>
        <dbReference type="SAM" id="MobiDB-lite"/>
    </source>
</evidence>
<feature type="compositionally biased region" description="Pro residues" evidence="8">
    <location>
        <begin position="291"/>
        <end position="300"/>
    </location>
</feature>
<dbReference type="Pfam" id="PF04258">
    <property type="entry name" value="Peptidase_A22B"/>
    <property type="match status" value="1"/>
</dbReference>
<dbReference type="InterPro" id="IPR007369">
    <property type="entry name" value="Peptidase_A22B_SPP"/>
</dbReference>
<feature type="region of interest" description="Disordered" evidence="8">
    <location>
        <begin position="283"/>
        <end position="311"/>
    </location>
</feature>
<evidence type="ECO:0000313" key="11">
    <source>
        <dbReference type="Proteomes" id="UP000355283"/>
    </source>
</evidence>
<feature type="transmembrane region" description="Helical" evidence="9">
    <location>
        <begin position="504"/>
        <end position="524"/>
    </location>
</feature>
<comment type="subcellular location">
    <subcellularLocation>
        <location evidence="1">Endomembrane system</location>
        <topology evidence="1">Multi-pass membrane protein</topology>
    </subcellularLocation>
</comment>
<dbReference type="GO" id="GO:0098553">
    <property type="term" value="C:lumenal side of endoplasmic reticulum membrane"/>
    <property type="evidence" value="ECO:0007669"/>
    <property type="project" value="TreeGrafter"/>
</dbReference>
<feature type="coiled-coil region" evidence="7">
    <location>
        <begin position="71"/>
        <end position="98"/>
    </location>
</feature>
<evidence type="ECO:0000256" key="9">
    <source>
        <dbReference type="SAM" id="Phobius"/>
    </source>
</evidence>
<keyword evidence="5 9" id="KW-1133">Transmembrane helix</keyword>
<dbReference type="GO" id="GO:0006465">
    <property type="term" value="P:signal peptide processing"/>
    <property type="evidence" value="ECO:0007669"/>
    <property type="project" value="TreeGrafter"/>
</dbReference>
<evidence type="ECO:0000256" key="2">
    <source>
        <dbReference type="ARBA" id="ARBA00006859"/>
    </source>
</evidence>
<organism evidence="10 11">
    <name type="scientific">Nannochloropsis salina CCMP1776</name>
    <dbReference type="NCBI Taxonomy" id="1027361"/>
    <lineage>
        <taxon>Eukaryota</taxon>
        <taxon>Sar</taxon>
        <taxon>Stramenopiles</taxon>
        <taxon>Ochrophyta</taxon>
        <taxon>Eustigmatophyceae</taxon>
        <taxon>Eustigmatales</taxon>
        <taxon>Monodopsidaceae</taxon>
        <taxon>Microchloropsis</taxon>
        <taxon>Microchloropsis salina</taxon>
    </lineage>
</organism>
<dbReference type="Proteomes" id="UP000355283">
    <property type="component" value="Unassembled WGS sequence"/>
</dbReference>
<evidence type="ECO:0000256" key="7">
    <source>
        <dbReference type="SAM" id="Coils"/>
    </source>
</evidence>
<protein>
    <submittedName>
        <fullName evidence="10">Uncharacterized protein</fullName>
    </submittedName>
</protein>
<feature type="transmembrane region" description="Helical" evidence="9">
    <location>
        <begin position="476"/>
        <end position="497"/>
    </location>
</feature>
<feature type="transmembrane region" description="Helical" evidence="9">
    <location>
        <begin position="213"/>
        <end position="232"/>
    </location>
</feature>
<evidence type="ECO:0000256" key="6">
    <source>
        <dbReference type="ARBA" id="ARBA00023136"/>
    </source>
</evidence>
<dbReference type="SMART" id="SM00730">
    <property type="entry name" value="PSN"/>
    <property type="match status" value="1"/>
</dbReference>